<dbReference type="GO" id="GO:0004055">
    <property type="term" value="F:argininosuccinate synthase activity"/>
    <property type="evidence" value="ECO:0007669"/>
    <property type="project" value="UniProtKB-EC"/>
</dbReference>
<dbReference type="GO" id="GO:0000053">
    <property type="term" value="P:argininosuccinate metabolic process"/>
    <property type="evidence" value="ECO:0007669"/>
    <property type="project" value="TreeGrafter"/>
</dbReference>
<dbReference type="Gene3D" id="3.40.50.620">
    <property type="entry name" value="HUPs"/>
    <property type="match status" value="1"/>
</dbReference>
<comment type="pathway">
    <text evidence="1">Amino-acid biosynthesis; L-arginine biosynthesis; L-arginine from L-ornithine and carbamoyl phosphate: step 2/3.</text>
</comment>
<gene>
    <name evidence="14" type="ORF">LY79DRAFT_585933</name>
</gene>
<keyword evidence="7" id="KW-0028">Amino-acid biosynthesis</keyword>
<dbReference type="EC" id="6.3.4.5" evidence="3"/>
<dbReference type="EMBL" id="JAHLJV010000001">
    <property type="protein sequence ID" value="KAK1600549.1"/>
    <property type="molecule type" value="Genomic_DNA"/>
</dbReference>
<evidence type="ECO:0000256" key="6">
    <source>
        <dbReference type="ARBA" id="ARBA00022598"/>
    </source>
</evidence>
<dbReference type="FunFam" id="3.90.1260.10:FF:000003">
    <property type="entry name" value="Argininosuccinate synthase"/>
    <property type="match status" value="1"/>
</dbReference>
<evidence type="ECO:0000256" key="1">
    <source>
        <dbReference type="ARBA" id="ARBA00004967"/>
    </source>
</evidence>
<dbReference type="NCBIfam" id="TIGR00032">
    <property type="entry name" value="argG"/>
    <property type="match status" value="1"/>
</dbReference>
<dbReference type="InterPro" id="IPR018223">
    <property type="entry name" value="Arginosuc_synth_CS"/>
</dbReference>
<evidence type="ECO:0000256" key="4">
    <source>
        <dbReference type="ARBA" id="ARBA00014810"/>
    </source>
</evidence>
<evidence type="ECO:0000256" key="11">
    <source>
        <dbReference type="ARBA" id="ARBA00060987"/>
    </source>
</evidence>
<evidence type="ECO:0000256" key="2">
    <source>
        <dbReference type="ARBA" id="ARBA00011881"/>
    </source>
</evidence>
<keyword evidence="6" id="KW-0436">Ligase</keyword>
<dbReference type="InterPro" id="IPR048268">
    <property type="entry name" value="Arginosuc_syn_C"/>
</dbReference>
<feature type="domain" description="Arginosuccinate synthase-like N-terminal" evidence="12">
    <location>
        <begin position="6"/>
        <end position="153"/>
    </location>
</feature>
<evidence type="ECO:0000259" key="13">
    <source>
        <dbReference type="Pfam" id="PF20979"/>
    </source>
</evidence>
<dbReference type="PROSITE" id="PS00565">
    <property type="entry name" value="ARGININOSUCCIN_SYN_2"/>
    <property type="match status" value="1"/>
</dbReference>
<name>A0AAD8QEA0_9PEZI</name>
<dbReference type="PANTHER" id="PTHR11587:SF2">
    <property type="entry name" value="ARGININOSUCCINATE SYNTHASE"/>
    <property type="match status" value="1"/>
</dbReference>
<dbReference type="GeneID" id="85444801"/>
<comment type="similarity">
    <text evidence="11">Belongs to the argininosuccinate synthase family. Type 1 subfamily.</text>
</comment>
<accession>A0AAD8QEA0</accession>
<dbReference type="RefSeq" id="XP_060421045.1">
    <property type="nucleotide sequence ID" value="XM_060560561.1"/>
</dbReference>
<protein>
    <recommendedName>
        <fullName evidence="4">Argininosuccinate synthase</fullName>
        <ecNumber evidence="3">6.3.4.5</ecNumber>
    </recommendedName>
    <alternativeName>
        <fullName evidence="10">Citrulline--aspartate ligase</fullName>
    </alternativeName>
</protein>
<dbReference type="Gene3D" id="3.90.1260.10">
    <property type="entry name" value="Argininosuccinate synthetase, chain A, domain 2"/>
    <property type="match status" value="1"/>
</dbReference>
<dbReference type="GO" id="GO:0005524">
    <property type="term" value="F:ATP binding"/>
    <property type="evidence" value="ECO:0007669"/>
    <property type="project" value="UniProtKB-KW"/>
</dbReference>
<evidence type="ECO:0000313" key="14">
    <source>
        <dbReference type="EMBL" id="KAK1600549.1"/>
    </source>
</evidence>
<evidence type="ECO:0000256" key="5">
    <source>
        <dbReference type="ARBA" id="ARBA00022571"/>
    </source>
</evidence>
<evidence type="ECO:0000256" key="9">
    <source>
        <dbReference type="ARBA" id="ARBA00022840"/>
    </source>
</evidence>
<dbReference type="InterPro" id="IPR024074">
    <property type="entry name" value="AS_cat/multimer_dom_body"/>
</dbReference>
<proteinExistence type="inferred from homology"/>
<keyword evidence="8" id="KW-0547">Nucleotide-binding</keyword>
<feature type="domain" description="Arginosuccinate synthase C-terminal" evidence="13">
    <location>
        <begin position="162"/>
        <end position="380"/>
    </location>
</feature>
<dbReference type="InterPro" id="IPR023434">
    <property type="entry name" value="Arginosuc_synth_type_1_subfam"/>
</dbReference>
<keyword evidence="5" id="KW-0055">Arginine biosynthesis</keyword>
<evidence type="ECO:0000256" key="10">
    <source>
        <dbReference type="ARBA" id="ARBA00029916"/>
    </source>
</evidence>
<evidence type="ECO:0000256" key="8">
    <source>
        <dbReference type="ARBA" id="ARBA00022741"/>
    </source>
</evidence>
<evidence type="ECO:0000256" key="7">
    <source>
        <dbReference type="ARBA" id="ARBA00022605"/>
    </source>
</evidence>
<dbReference type="GO" id="GO:0000050">
    <property type="term" value="P:urea cycle"/>
    <property type="evidence" value="ECO:0007669"/>
    <property type="project" value="TreeGrafter"/>
</dbReference>
<dbReference type="NCBIfam" id="NF001770">
    <property type="entry name" value="PRK00509.1"/>
    <property type="match status" value="1"/>
</dbReference>
<dbReference type="Pfam" id="PF20979">
    <property type="entry name" value="Arginosuc_syn_C"/>
    <property type="match status" value="1"/>
</dbReference>
<dbReference type="AlphaFoldDB" id="A0AAD8QEA0"/>
<evidence type="ECO:0000313" key="15">
    <source>
        <dbReference type="Proteomes" id="UP001230504"/>
    </source>
</evidence>
<dbReference type="GO" id="GO:0006526">
    <property type="term" value="P:L-arginine biosynthetic process"/>
    <property type="evidence" value="ECO:0007669"/>
    <property type="project" value="UniProtKB-KW"/>
</dbReference>
<dbReference type="PANTHER" id="PTHR11587">
    <property type="entry name" value="ARGININOSUCCINATE SYNTHASE"/>
    <property type="match status" value="1"/>
</dbReference>
<dbReference type="SUPFAM" id="SSF52402">
    <property type="entry name" value="Adenine nucleotide alpha hydrolases-like"/>
    <property type="match status" value="1"/>
</dbReference>
<keyword evidence="15" id="KW-1185">Reference proteome</keyword>
<dbReference type="GO" id="GO:0005737">
    <property type="term" value="C:cytoplasm"/>
    <property type="evidence" value="ECO:0007669"/>
    <property type="project" value="TreeGrafter"/>
</dbReference>
<dbReference type="InterPro" id="IPR014729">
    <property type="entry name" value="Rossmann-like_a/b/a_fold"/>
</dbReference>
<keyword evidence="9" id="KW-0067">ATP-binding</keyword>
<evidence type="ECO:0000259" key="12">
    <source>
        <dbReference type="Pfam" id="PF00764"/>
    </source>
</evidence>
<comment type="subunit">
    <text evidence="2">Homotetramer.</text>
</comment>
<dbReference type="CDD" id="cd01999">
    <property type="entry name" value="ASS"/>
    <property type="match status" value="1"/>
</dbReference>
<dbReference type="FunFam" id="3.40.50.620:FF:000019">
    <property type="entry name" value="Argininosuccinate synthase"/>
    <property type="match status" value="1"/>
</dbReference>
<dbReference type="Pfam" id="PF00764">
    <property type="entry name" value="Arginosuc_synth"/>
    <property type="match status" value="1"/>
</dbReference>
<evidence type="ECO:0000256" key="3">
    <source>
        <dbReference type="ARBA" id="ARBA00012286"/>
    </source>
</evidence>
<dbReference type="SUPFAM" id="SSF69864">
    <property type="entry name" value="Argininosuccinate synthetase, C-terminal domain"/>
    <property type="match status" value="1"/>
</dbReference>
<comment type="caution">
    <text evidence="14">The sequence shown here is derived from an EMBL/GenBank/DDBJ whole genome shotgun (WGS) entry which is preliminary data.</text>
</comment>
<dbReference type="InterPro" id="IPR048267">
    <property type="entry name" value="Arginosuc_syn_N"/>
</dbReference>
<dbReference type="Proteomes" id="UP001230504">
    <property type="component" value="Unassembled WGS sequence"/>
</dbReference>
<sequence length="391" mass="43652">MSKGTVCLAYSGSLDTSTILAWLLDQGYEVVAHIANVGQEEDWAAVEKKALQIGAKKMIIDDLEREMVEDLCFKAVKVNAQYKDTYLLGTSLARPFVSHGCTGKGNDQVRFELAFYTINPSIKCISPWRLPEFTSRFQGRNDLLEYAAQKNIPVSSTKAKPYSIDANLAHCSYEAGMLEDPDDMWTMTVSPLKAPDTPAHITIHFEKGIPVKVVTLETQQTVTDSVEVFKLLNALGKEHGIGRIDIVENRLIGLKSRGCYDSPAMTILRVAHIAIEGLTLDGRPRAARDTLSKQRSQLLYNGLYYSPEREFLQPSLDFAQEWVNGEVRLQLHKGQAYVLGRRSPEKLYSEEDASMDPLTTFDPADATGFIAIESIRLKKYGQQLAEAGYKF</sequence>
<dbReference type="InterPro" id="IPR001518">
    <property type="entry name" value="Arginosuc_synth"/>
</dbReference>
<organism evidence="14 15">
    <name type="scientific">Colletotrichum navitas</name>
    <dbReference type="NCBI Taxonomy" id="681940"/>
    <lineage>
        <taxon>Eukaryota</taxon>
        <taxon>Fungi</taxon>
        <taxon>Dikarya</taxon>
        <taxon>Ascomycota</taxon>
        <taxon>Pezizomycotina</taxon>
        <taxon>Sordariomycetes</taxon>
        <taxon>Hypocreomycetidae</taxon>
        <taxon>Glomerellales</taxon>
        <taxon>Glomerellaceae</taxon>
        <taxon>Colletotrichum</taxon>
        <taxon>Colletotrichum graminicola species complex</taxon>
    </lineage>
</organism>
<reference evidence="14" key="1">
    <citation type="submission" date="2021-06" db="EMBL/GenBank/DDBJ databases">
        <title>Comparative genomics, transcriptomics and evolutionary studies reveal genomic signatures of adaptation to plant cell wall in hemibiotrophic fungi.</title>
        <authorList>
            <consortium name="DOE Joint Genome Institute"/>
            <person name="Baroncelli R."/>
            <person name="Diaz J.F."/>
            <person name="Benocci T."/>
            <person name="Peng M."/>
            <person name="Battaglia E."/>
            <person name="Haridas S."/>
            <person name="Andreopoulos W."/>
            <person name="Labutti K."/>
            <person name="Pangilinan J."/>
            <person name="Floch G.L."/>
            <person name="Makela M.R."/>
            <person name="Henrissat B."/>
            <person name="Grigoriev I.V."/>
            <person name="Crouch J.A."/>
            <person name="De Vries R.P."/>
            <person name="Sukno S.A."/>
            <person name="Thon M.R."/>
        </authorList>
    </citation>
    <scope>NUCLEOTIDE SEQUENCE</scope>
    <source>
        <strain evidence="14">CBS 125086</strain>
    </source>
</reference>